<dbReference type="OrthoDB" id="9803968at2"/>
<dbReference type="InterPro" id="IPR042099">
    <property type="entry name" value="ANL_N_sf"/>
</dbReference>
<dbReference type="InterPro" id="IPR050237">
    <property type="entry name" value="ATP-dep_AMP-bd_enzyme"/>
</dbReference>
<dbReference type="SUPFAM" id="SSF56801">
    <property type="entry name" value="Acetyl-CoA synthetase-like"/>
    <property type="match status" value="1"/>
</dbReference>
<dbReference type="Pfam" id="PF23562">
    <property type="entry name" value="AMP-binding_C_3"/>
    <property type="match status" value="1"/>
</dbReference>
<dbReference type="InterPro" id="IPR000873">
    <property type="entry name" value="AMP-dep_synth/lig_dom"/>
</dbReference>
<keyword evidence="1" id="KW-0436">Ligase</keyword>
<dbReference type="GO" id="GO:0016874">
    <property type="term" value="F:ligase activity"/>
    <property type="evidence" value="ECO:0007669"/>
    <property type="project" value="UniProtKB-KW"/>
</dbReference>
<evidence type="ECO:0000313" key="3">
    <source>
        <dbReference type="EMBL" id="ORC55190.1"/>
    </source>
</evidence>
<dbReference type="RefSeq" id="WP_083185871.1">
    <property type="nucleotide sequence ID" value="NZ_CBCRZR010000035.1"/>
</dbReference>
<reference evidence="4" key="1">
    <citation type="submission" date="2017-02" db="EMBL/GenBank/DDBJ databases">
        <title>Pseudomonas floridae sp. nov., a novel pathogenic bacterial species isolated from tomato.</title>
        <authorList>
            <person name="Timilsina S."/>
            <person name="Vallad G.E."/>
            <person name="Jones J.B."/>
        </authorList>
    </citation>
    <scope>NUCLEOTIDE SEQUENCE [LARGE SCALE GENOMIC DNA]</scope>
    <source>
        <strain evidence="4">GEV388</strain>
    </source>
</reference>
<dbReference type="Gene3D" id="3.40.50.12780">
    <property type="entry name" value="N-terminal domain of ligase-like"/>
    <property type="match status" value="1"/>
</dbReference>
<dbReference type="PANTHER" id="PTHR43767:SF8">
    <property type="entry name" value="LONG-CHAIN-FATTY-ACID--COA LIGASE"/>
    <property type="match status" value="1"/>
</dbReference>
<evidence type="ECO:0000256" key="1">
    <source>
        <dbReference type="ARBA" id="ARBA00022598"/>
    </source>
</evidence>
<evidence type="ECO:0000259" key="2">
    <source>
        <dbReference type="Pfam" id="PF00501"/>
    </source>
</evidence>
<dbReference type="Proteomes" id="UP000192815">
    <property type="component" value="Unassembled WGS sequence"/>
</dbReference>
<keyword evidence="4" id="KW-1185">Reference proteome</keyword>
<dbReference type="STRING" id="1958950.BZK31_24585"/>
<protein>
    <submittedName>
        <fullName evidence="3">Long-chain acyl-CoA synthetase</fullName>
    </submittedName>
</protein>
<sequence length="497" mass="54562">MSHEREMFWQRLATFALERPRQIALQGEADAVDYATLIVELQQRRQRLRDAGTRVVALMLDNSPDALLWDLAVLFEGMSCVALPPFFSGRQRLHCLEQSQADLVIAEPAYEAQLLEAGYEAEAPTGYPFWRRTFNAEVRMPPGTAKLTFTSGTTGTPKGVCLSADSVLSVARELQEASLSLRPEHHIALLPLAILLENIGCYAALHAGARISLLSQQTLGIQGASGVDTQRLLTCLTRQRADSMILVPQLLLLLVRACEMGAFDAATLRFVAVGGARVSGELLLRAQVQGIPLFEGYGLSECASVVALNRPGAQRIGSVGQPLLHRQVRLAEDGEILIGEVPMLGYLGEAPPETQWWPTGDLGEFDADGYLYLKGRKKHQFVTSFGRNVNPEWVEAELTQSGRIAQAFVHGEAMAHNHALLWPLDPEISDLQLAEAVAQANQRLPDYARVREWTRLTQPFSPANGLATANGRPRRDAIFAHYRPLIIPSNPVEGTSP</sequence>
<comment type="caution">
    <text evidence="3">The sequence shown here is derived from an EMBL/GenBank/DDBJ whole genome shotgun (WGS) entry which is preliminary data.</text>
</comment>
<gene>
    <name evidence="3" type="ORF">BZK31_24585</name>
</gene>
<dbReference type="InterPro" id="IPR020845">
    <property type="entry name" value="AMP-binding_CS"/>
</dbReference>
<dbReference type="AlphaFoldDB" id="A0A1X0N015"/>
<accession>A0A1X0N015</accession>
<dbReference type="PANTHER" id="PTHR43767">
    <property type="entry name" value="LONG-CHAIN-FATTY-ACID--COA LIGASE"/>
    <property type="match status" value="1"/>
</dbReference>
<evidence type="ECO:0000313" key="4">
    <source>
        <dbReference type="Proteomes" id="UP000192815"/>
    </source>
</evidence>
<name>A0A1X0N015_9PSED</name>
<dbReference type="PROSITE" id="PS00455">
    <property type="entry name" value="AMP_BINDING"/>
    <property type="match status" value="1"/>
</dbReference>
<feature type="domain" description="AMP-dependent synthetase/ligase" evidence="2">
    <location>
        <begin position="16"/>
        <end position="335"/>
    </location>
</feature>
<dbReference type="EMBL" id="MUIO01000114">
    <property type="protein sequence ID" value="ORC55190.1"/>
    <property type="molecule type" value="Genomic_DNA"/>
</dbReference>
<dbReference type="Pfam" id="PF00501">
    <property type="entry name" value="AMP-binding"/>
    <property type="match status" value="1"/>
</dbReference>
<proteinExistence type="predicted"/>
<organism evidence="3 4">
    <name type="scientific">Pseudomonas floridensis</name>
    <dbReference type="NCBI Taxonomy" id="1958950"/>
    <lineage>
        <taxon>Bacteria</taxon>
        <taxon>Pseudomonadati</taxon>
        <taxon>Pseudomonadota</taxon>
        <taxon>Gammaproteobacteria</taxon>
        <taxon>Pseudomonadales</taxon>
        <taxon>Pseudomonadaceae</taxon>
        <taxon>Pseudomonas</taxon>
    </lineage>
</organism>